<dbReference type="AlphaFoldDB" id="A0A1Q3AJG3"/>
<dbReference type="OrthoDB" id="10052321at2759"/>
<name>A0A1Q3AJG3_ZYGRO</name>
<accession>A0A1Q3AJG3</accession>
<organism evidence="1 2">
    <name type="scientific">Zygosaccharomyces rouxii</name>
    <dbReference type="NCBI Taxonomy" id="4956"/>
    <lineage>
        <taxon>Eukaryota</taxon>
        <taxon>Fungi</taxon>
        <taxon>Dikarya</taxon>
        <taxon>Ascomycota</taxon>
        <taxon>Saccharomycotina</taxon>
        <taxon>Saccharomycetes</taxon>
        <taxon>Saccharomycetales</taxon>
        <taxon>Saccharomycetaceae</taxon>
        <taxon>Zygosaccharomyces</taxon>
    </lineage>
</organism>
<sequence>MYFQSFTWNSIRSILMFPIHGSTTTLGSSVAVYQQVRNLSRRKIAYPFYPFKRLGRQHPKKHDSNLKSGMRQFLGPRNYKGEYVMNKYFQVPNNHKPNYIKPELERGQSLIHPITGETVVQKYDGTFGEVEENRRLRNMPEKRVLQPFPGNKHCLTNHVISEDLKMRIYNEIQVEGLSAQQVSQNYGLKIPRVEAIVKLMEIERKWEKHNRITPELETMSSTLYKMFPVFEPESNFARENLSEIPVPQRALSSRFLTLAESEPFGPVDAAKVLELEPAAQTLEKMGSIGEHAGNHNQQKGPTNRVIYGDIREGDRSVFKFTESRVGKVGHRYGAGVRDNKKDRKIGFNEVGQMVYV</sequence>
<dbReference type="InterPro" id="IPR021036">
    <property type="entry name" value="Ribosomal_mS45"/>
</dbReference>
<dbReference type="Proteomes" id="UP000187013">
    <property type="component" value="Unassembled WGS sequence"/>
</dbReference>
<dbReference type="GO" id="GO:0005763">
    <property type="term" value="C:mitochondrial small ribosomal subunit"/>
    <property type="evidence" value="ECO:0007669"/>
    <property type="project" value="TreeGrafter"/>
</dbReference>
<evidence type="ECO:0008006" key="3">
    <source>
        <dbReference type="Google" id="ProtNLM"/>
    </source>
</evidence>
<proteinExistence type="predicted"/>
<evidence type="ECO:0000313" key="2">
    <source>
        <dbReference type="Proteomes" id="UP000187013"/>
    </source>
</evidence>
<protein>
    <recommendedName>
        <fullName evidence="3">37S ribosomal protein S35, mitochondrial</fullName>
    </recommendedName>
</protein>
<comment type="caution">
    <text evidence="1">The sequence shown here is derived from an EMBL/GenBank/DDBJ whole genome shotgun (WGS) entry which is preliminary data.</text>
</comment>
<evidence type="ECO:0000313" key="1">
    <source>
        <dbReference type="EMBL" id="GAV55886.1"/>
    </source>
</evidence>
<dbReference type="PANTHER" id="PTHR28158">
    <property type="entry name" value="37S RIBOSOMAL PROTEIN S35, MITOCHONDRIAL"/>
    <property type="match status" value="1"/>
</dbReference>
<dbReference type="GO" id="GO:0003735">
    <property type="term" value="F:structural constituent of ribosome"/>
    <property type="evidence" value="ECO:0007669"/>
    <property type="project" value="TreeGrafter"/>
</dbReference>
<gene>
    <name evidence="1" type="ORF">ZYGR_0AZ00570</name>
</gene>
<dbReference type="PANTHER" id="PTHR28158:SF1">
    <property type="entry name" value="SMALL RIBOSOMAL SUBUNIT PROTEIN MS45"/>
    <property type="match status" value="1"/>
</dbReference>
<reference evidence="1 2" key="1">
    <citation type="submission" date="2016-08" db="EMBL/GenBank/DDBJ databases">
        <title>Draft genome sequence of allopolyploid Zygosaccharomyces rouxii.</title>
        <authorList>
            <person name="Watanabe J."/>
            <person name="Uehara K."/>
            <person name="Mogi Y."/>
            <person name="Tsukioka Y."/>
        </authorList>
    </citation>
    <scope>NUCLEOTIDE SEQUENCE [LARGE SCALE GENOMIC DNA]</scope>
    <source>
        <strain evidence="1 2">NBRC 110957</strain>
    </source>
</reference>
<dbReference type="Pfam" id="PF12298">
    <property type="entry name" value="Bot1p"/>
    <property type="match status" value="1"/>
</dbReference>
<dbReference type="EMBL" id="BDGX01000052">
    <property type="protein sequence ID" value="GAV55886.1"/>
    <property type="molecule type" value="Genomic_DNA"/>
</dbReference>
<dbReference type="GO" id="GO:0032543">
    <property type="term" value="P:mitochondrial translation"/>
    <property type="evidence" value="ECO:0007669"/>
    <property type="project" value="TreeGrafter"/>
</dbReference>